<protein>
    <submittedName>
        <fullName evidence="1">Uncharacterized protein</fullName>
    </submittedName>
</protein>
<reference evidence="2" key="1">
    <citation type="journal article" date="2016" name="Stand. Genomic Sci.">
        <title>Complete genome sequence of Methanospirillum hungatei type strain JF1.</title>
        <authorList>
            <person name="Gunsalus R.P."/>
            <person name="Cook L.E."/>
            <person name="Crable B."/>
            <person name="Rohlin L."/>
            <person name="McDonald E."/>
            <person name="Mouttaki H."/>
            <person name="Sieber J.R."/>
            <person name="Poweleit N."/>
            <person name="Zhou H."/>
            <person name="Lapidus A.L."/>
            <person name="Daligault H.E."/>
            <person name="Land M."/>
            <person name="Gilna P."/>
            <person name="Ivanova N."/>
            <person name="Kyrpides N."/>
            <person name="Culley D.E."/>
            <person name="McInerney M.J."/>
        </authorList>
    </citation>
    <scope>NUCLEOTIDE SEQUENCE [LARGE SCALE GENOMIC DNA]</scope>
    <source>
        <strain evidence="2">ATCC 27890 / DSM 864 / NBRC 100397 / JF-1</strain>
    </source>
</reference>
<dbReference type="KEGG" id="mhu:Mhun_2081"/>
<dbReference type="EnsemblBacteria" id="ABD41788">
    <property type="protein sequence ID" value="ABD41788"/>
    <property type="gene ID" value="Mhun_2081"/>
</dbReference>
<dbReference type="Proteomes" id="UP000001941">
    <property type="component" value="Chromosome"/>
</dbReference>
<gene>
    <name evidence="1" type="ordered locus">Mhun_2081</name>
</gene>
<dbReference type="RefSeq" id="WP_011449047.1">
    <property type="nucleotide sequence ID" value="NC_007796.1"/>
</dbReference>
<evidence type="ECO:0000313" key="2">
    <source>
        <dbReference type="Proteomes" id="UP000001941"/>
    </source>
</evidence>
<name>Q2FM94_METHJ</name>
<dbReference type="HOGENOM" id="CLU_2067818_0_0_2"/>
<evidence type="ECO:0000313" key="1">
    <source>
        <dbReference type="EMBL" id="ABD41788.1"/>
    </source>
</evidence>
<accession>Q2FM94</accession>
<proteinExistence type="predicted"/>
<dbReference type="STRING" id="323259.Mhun_2081"/>
<keyword evidence="2" id="KW-1185">Reference proteome</keyword>
<organism evidence="1 2">
    <name type="scientific">Methanospirillum hungatei JF-1 (strain ATCC 27890 / DSM 864 / NBRC 100397 / JF-1)</name>
    <dbReference type="NCBI Taxonomy" id="323259"/>
    <lineage>
        <taxon>Archaea</taxon>
        <taxon>Methanobacteriati</taxon>
        <taxon>Methanobacteriota</taxon>
        <taxon>Stenosarchaea group</taxon>
        <taxon>Methanomicrobia</taxon>
        <taxon>Methanomicrobiales</taxon>
        <taxon>Methanospirillaceae</taxon>
        <taxon>Methanospirillum</taxon>
    </lineage>
</organism>
<dbReference type="EMBL" id="CP000254">
    <property type="protein sequence ID" value="ABD41788.1"/>
    <property type="molecule type" value="Genomic_DNA"/>
</dbReference>
<dbReference type="GeneID" id="3923665"/>
<dbReference type="eggNOG" id="arCOG13245">
    <property type="taxonomic scope" value="Archaea"/>
</dbReference>
<sequence>MAPSEWYTAILLILLSGLVISGVSAAVIDSSYVYGHPPSAGNIVLNFDNTGNDLDAVVIVTLGGNADPLYAIYIPAEDYGSIKSIGQGRFDVYLNSGWTGTSGTVSSRMGSFTRSQPR</sequence>
<dbReference type="AlphaFoldDB" id="Q2FM94"/>
<dbReference type="InParanoid" id="Q2FM94"/>